<dbReference type="EMBL" id="KV454296">
    <property type="protein sequence ID" value="ODQ71860.1"/>
    <property type="molecule type" value="Genomic_DNA"/>
</dbReference>
<keyword evidence="5" id="KW-0539">Nucleus</keyword>
<dbReference type="GO" id="GO:0005634">
    <property type="term" value="C:nucleus"/>
    <property type="evidence" value="ECO:0007669"/>
    <property type="project" value="UniProtKB-SubCell"/>
</dbReference>
<organism evidence="6 7">
    <name type="scientific">Lipomyces starkeyi NRRL Y-11557</name>
    <dbReference type="NCBI Taxonomy" id="675824"/>
    <lineage>
        <taxon>Eukaryota</taxon>
        <taxon>Fungi</taxon>
        <taxon>Dikarya</taxon>
        <taxon>Ascomycota</taxon>
        <taxon>Saccharomycotina</taxon>
        <taxon>Lipomycetes</taxon>
        <taxon>Lipomycetales</taxon>
        <taxon>Lipomycetaceae</taxon>
        <taxon>Lipomyces</taxon>
    </lineage>
</organism>
<evidence type="ECO:0000256" key="4">
    <source>
        <dbReference type="ARBA" id="ARBA00022833"/>
    </source>
</evidence>
<name>A0A1E3Q2M3_LIPST</name>
<reference evidence="6 7" key="1">
    <citation type="journal article" date="2016" name="Proc. Natl. Acad. Sci. U.S.A.">
        <title>Comparative genomics of biotechnologically important yeasts.</title>
        <authorList>
            <person name="Riley R."/>
            <person name="Haridas S."/>
            <person name="Wolfe K.H."/>
            <person name="Lopes M.R."/>
            <person name="Hittinger C.T."/>
            <person name="Goeker M."/>
            <person name="Salamov A.A."/>
            <person name="Wisecaver J.H."/>
            <person name="Long T.M."/>
            <person name="Calvey C.H."/>
            <person name="Aerts A.L."/>
            <person name="Barry K.W."/>
            <person name="Choi C."/>
            <person name="Clum A."/>
            <person name="Coughlan A.Y."/>
            <person name="Deshpande S."/>
            <person name="Douglass A.P."/>
            <person name="Hanson S.J."/>
            <person name="Klenk H.-P."/>
            <person name="LaButti K.M."/>
            <person name="Lapidus A."/>
            <person name="Lindquist E.A."/>
            <person name="Lipzen A.M."/>
            <person name="Meier-Kolthoff J.P."/>
            <person name="Ohm R.A."/>
            <person name="Otillar R.P."/>
            <person name="Pangilinan J.L."/>
            <person name="Peng Y."/>
            <person name="Rokas A."/>
            <person name="Rosa C.A."/>
            <person name="Scheuner C."/>
            <person name="Sibirny A.A."/>
            <person name="Slot J.C."/>
            <person name="Stielow J.B."/>
            <person name="Sun H."/>
            <person name="Kurtzman C.P."/>
            <person name="Blackwell M."/>
            <person name="Grigoriev I.V."/>
            <person name="Jeffries T.W."/>
        </authorList>
    </citation>
    <scope>NUCLEOTIDE SEQUENCE [LARGE SCALE GENOMIC DNA]</scope>
    <source>
        <strain evidence="6 7">NRRL Y-11557</strain>
    </source>
</reference>
<accession>A0A1E3Q2M3</accession>
<keyword evidence="4" id="KW-0862">Zinc</keyword>
<keyword evidence="3" id="KW-0863">Zinc-finger</keyword>
<gene>
    <name evidence="6" type="ORF">LIPSTDRAFT_338167</name>
</gene>
<dbReference type="PANTHER" id="PTHR46481">
    <property type="entry name" value="ZINC FINGER BED DOMAIN-CONTAINING PROTEIN 4"/>
    <property type="match status" value="1"/>
</dbReference>
<keyword evidence="2" id="KW-0479">Metal-binding</keyword>
<evidence type="ECO:0000313" key="7">
    <source>
        <dbReference type="Proteomes" id="UP000094385"/>
    </source>
</evidence>
<dbReference type="InterPro" id="IPR052035">
    <property type="entry name" value="ZnF_BED_domain_contain"/>
</dbReference>
<dbReference type="PANTHER" id="PTHR46481:SF10">
    <property type="entry name" value="ZINC FINGER BED DOMAIN-CONTAINING PROTEIN 39"/>
    <property type="match status" value="1"/>
</dbReference>
<dbReference type="STRING" id="675824.A0A1E3Q2M3"/>
<protein>
    <submittedName>
        <fullName evidence="6">Uncharacterized protein</fullName>
    </submittedName>
</protein>
<evidence type="ECO:0000256" key="1">
    <source>
        <dbReference type="ARBA" id="ARBA00004123"/>
    </source>
</evidence>
<keyword evidence="7" id="KW-1185">Reference proteome</keyword>
<dbReference type="GO" id="GO:0008270">
    <property type="term" value="F:zinc ion binding"/>
    <property type="evidence" value="ECO:0007669"/>
    <property type="project" value="UniProtKB-KW"/>
</dbReference>
<proteinExistence type="predicted"/>
<evidence type="ECO:0000313" key="6">
    <source>
        <dbReference type="EMBL" id="ODQ71860.1"/>
    </source>
</evidence>
<dbReference type="AlphaFoldDB" id="A0A1E3Q2M3"/>
<evidence type="ECO:0000256" key="2">
    <source>
        <dbReference type="ARBA" id="ARBA00022723"/>
    </source>
</evidence>
<evidence type="ECO:0000256" key="3">
    <source>
        <dbReference type="ARBA" id="ARBA00022771"/>
    </source>
</evidence>
<comment type="subcellular location">
    <subcellularLocation>
        <location evidence="1">Nucleus</location>
    </subcellularLocation>
</comment>
<evidence type="ECO:0000256" key="5">
    <source>
        <dbReference type="ARBA" id="ARBA00023242"/>
    </source>
</evidence>
<dbReference type="Proteomes" id="UP000094385">
    <property type="component" value="Unassembled WGS sequence"/>
</dbReference>
<dbReference type="OrthoDB" id="4368926at2759"/>
<sequence>MQVNKEIESQSALSRLRIMALWIARTPQRKQQWKIICKANGLKEKFIEYDVDTRWNSTHRMLRDALEAKQQIRKWIDHQHYLPPLVPKTGTVYNRLKLF</sequence>